<dbReference type="AlphaFoldDB" id="A0A918X9H3"/>
<reference evidence="1" key="1">
    <citation type="journal article" date="2014" name="Int. J. Syst. Evol. Microbiol.">
        <title>Complete genome sequence of Corynebacterium casei LMG S-19264T (=DSM 44701T), isolated from a smear-ripened cheese.</title>
        <authorList>
            <consortium name="US DOE Joint Genome Institute (JGI-PGF)"/>
            <person name="Walter F."/>
            <person name="Albersmeier A."/>
            <person name="Kalinowski J."/>
            <person name="Ruckert C."/>
        </authorList>
    </citation>
    <scope>NUCLEOTIDE SEQUENCE</scope>
    <source>
        <strain evidence="1">JCM 4637</strain>
    </source>
</reference>
<proteinExistence type="predicted"/>
<gene>
    <name evidence="1" type="ORF">GCM10010334_80850</name>
</gene>
<sequence>MFQGLIDTGLLNTAKRAAEKERQFTLPQLEKALRALARAATVLRTWSRFRGPAQTEARTCCELRWRRPPRAPP</sequence>
<evidence type="ECO:0000313" key="2">
    <source>
        <dbReference type="Proteomes" id="UP000638353"/>
    </source>
</evidence>
<protein>
    <submittedName>
        <fullName evidence="1">Uncharacterized protein</fullName>
    </submittedName>
</protein>
<organism evidence="1 2">
    <name type="scientific">Streptomyces finlayi</name>
    <dbReference type="NCBI Taxonomy" id="67296"/>
    <lineage>
        <taxon>Bacteria</taxon>
        <taxon>Bacillati</taxon>
        <taxon>Actinomycetota</taxon>
        <taxon>Actinomycetes</taxon>
        <taxon>Kitasatosporales</taxon>
        <taxon>Streptomycetaceae</taxon>
        <taxon>Streptomyces</taxon>
    </lineage>
</organism>
<evidence type="ECO:0000313" key="1">
    <source>
        <dbReference type="EMBL" id="GHD18250.1"/>
    </source>
</evidence>
<dbReference type="EMBL" id="BMVC01000029">
    <property type="protein sequence ID" value="GHD18250.1"/>
    <property type="molecule type" value="Genomic_DNA"/>
</dbReference>
<name>A0A918X9H3_9ACTN</name>
<reference evidence="1" key="2">
    <citation type="submission" date="2020-09" db="EMBL/GenBank/DDBJ databases">
        <authorList>
            <person name="Sun Q."/>
            <person name="Ohkuma M."/>
        </authorList>
    </citation>
    <scope>NUCLEOTIDE SEQUENCE</scope>
    <source>
        <strain evidence="1">JCM 4637</strain>
    </source>
</reference>
<dbReference type="Proteomes" id="UP000638353">
    <property type="component" value="Unassembled WGS sequence"/>
</dbReference>
<comment type="caution">
    <text evidence="1">The sequence shown here is derived from an EMBL/GenBank/DDBJ whole genome shotgun (WGS) entry which is preliminary data.</text>
</comment>
<accession>A0A918X9H3</accession>